<evidence type="ECO:0000313" key="4">
    <source>
        <dbReference type="EMBL" id="CAH3129049.1"/>
    </source>
</evidence>
<dbReference type="Proteomes" id="UP001159405">
    <property type="component" value="Unassembled WGS sequence"/>
</dbReference>
<feature type="domain" description="GH3 C-terminal" evidence="3">
    <location>
        <begin position="527"/>
        <end position="615"/>
    </location>
</feature>
<reference evidence="4 5" key="1">
    <citation type="submission" date="2022-05" db="EMBL/GenBank/DDBJ databases">
        <authorList>
            <consortium name="Genoscope - CEA"/>
            <person name="William W."/>
        </authorList>
    </citation>
    <scope>NUCLEOTIDE SEQUENCE [LARGE SCALE GENOMIC DNA]</scope>
</reference>
<keyword evidence="1" id="KW-0472">Membrane</keyword>
<accession>A0ABN8P0B4</accession>
<organism evidence="4 5">
    <name type="scientific">Porites lobata</name>
    <dbReference type="NCBI Taxonomy" id="104759"/>
    <lineage>
        <taxon>Eukaryota</taxon>
        <taxon>Metazoa</taxon>
        <taxon>Cnidaria</taxon>
        <taxon>Anthozoa</taxon>
        <taxon>Hexacorallia</taxon>
        <taxon>Scleractinia</taxon>
        <taxon>Fungiina</taxon>
        <taxon>Poritidae</taxon>
        <taxon>Porites</taxon>
    </lineage>
</organism>
<feature type="transmembrane region" description="Helical" evidence="1">
    <location>
        <begin position="6"/>
        <end position="25"/>
    </location>
</feature>
<sequence length="632" mass="72853">MLKVVLLTWVLFFFGFVIYLGFEFLRVWKNGHSKFHTLLSVIIHFLLNRFVFRIGATARRKLEYDTGNFSSVQEDFLLKILKKNSRTKYGEEFKFGRISNRREFLNCHPITDYDHYKNYVDRIAKGEKNVMTHQEPWMLAVTSGTTGKSCLIPKTRDNSRAFVKFGFAVGVYHTIFGALPQADNLQKCLKLFHAPEIKYSEGGIPIGPSTLAPSLQFHALSTPRMLLDVPSVPTGLYIHLLFALRDRDLGCIWSNFTYYIHGVFVFLEENWKLMVQDIEKGEINPDLEITEPVRSDLNKLLKPDKQRANDLRREFEKGFDEIARRIWPNLKYVHGVVSGSSELYATQLRCHYLKGVQLCSTIYGATEGLIGVNLWPLEDTPCYLLVPRSMFFEFVPIENSYEEQPKTLFGEEVKVGCLYELIVTTLSGLYRYRIGDVVKVVRFHNSCPVITFQYRQGQLLNMRSEKTSEAMIYEAITKVTRKKGKHHLVDYTCAESILLDFVPNGRAVIKERQAKKHLNHTGLGIGAKPFYLVFLELSPLIRNTKDTEALEQELDEALCEINPYYLTRRENGGFIGRLRVCLVKPGTFQKFQEFLLQVTPTAVNQLKIPRKLTSKEQLIFFINQLGLKRTSA</sequence>
<gene>
    <name evidence="4" type="ORF">PLOB_00033918</name>
</gene>
<evidence type="ECO:0000259" key="3">
    <source>
        <dbReference type="Pfam" id="PF23572"/>
    </source>
</evidence>
<keyword evidence="1" id="KW-0812">Transmembrane</keyword>
<dbReference type="InterPro" id="IPR055377">
    <property type="entry name" value="GH3_M"/>
</dbReference>
<keyword evidence="1" id="KW-1133">Transmembrane helix</keyword>
<keyword evidence="5" id="KW-1185">Reference proteome</keyword>
<dbReference type="InterPro" id="IPR004993">
    <property type="entry name" value="GH3"/>
</dbReference>
<name>A0ABN8P0B4_9CNID</name>
<protein>
    <recommendedName>
        <fullName evidence="6">GH3 domain-containing protein</fullName>
    </recommendedName>
</protein>
<comment type="caution">
    <text evidence="4">The sequence shown here is derived from an EMBL/GenBank/DDBJ whole genome shotgun (WGS) entry which is preliminary data.</text>
</comment>
<dbReference type="Pfam" id="PF23572">
    <property type="entry name" value="GH3_C"/>
    <property type="match status" value="1"/>
</dbReference>
<dbReference type="EMBL" id="CALNXK010000046">
    <property type="protein sequence ID" value="CAH3129049.1"/>
    <property type="molecule type" value="Genomic_DNA"/>
</dbReference>
<evidence type="ECO:0000256" key="1">
    <source>
        <dbReference type="SAM" id="Phobius"/>
    </source>
</evidence>
<dbReference type="PANTHER" id="PTHR31901">
    <property type="entry name" value="GH3 DOMAIN-CONTAINING PROTEIN"/>
    <property type="match status" value="1"/>
</dbReference>
<dbReference type="Pfam" id="PF23571">
    <property type="entry name" value="GH3_M"/>
    <property type="match status" value="1"/>
</dbReference>
<feature type="transmembrane region" description="Helical" evidence="1">
    <location>
        <begin position="37"/>
        <end position="56"/>
    </location>
</feature>
<dbReference type="PANTHER" id="PTHR31901:SF9">
    <property type="entry name" value="GH3 DOMAIN-CONTAINING PROTEIN"/>
    <property type="match status" value="1"/>
</dbReference>
<evidence type="ECO:0008006" key="6">
    <source>
        <dbReference type="Google" id="ProtNLM"/>
    </source>
</evidence>
<evidence type="ECO:0000313" key="5">
    <source>
        <dbReference type="Proteomes" id="UP001159405"/>
    </source>
</evidence>
<dbReference type="InterPro" id="IPR055378">
    <property type="entry name" value="GH3_C"/>
</dbReference>
<evidence type="ECO:0000259" key="2">
    <source>
        <dbReference type="Pfam" id="PF23571"/>
    </source>
</evidence>
<feature type="domain" description="GH3 middle" evidence="2">
    <location>
        <begin position="383"/>
        <end position="455"/>
    </location>
</feature>
<dbReference type="Pfam" id="PF03321">
    <property type="entry name" value="GH3"/>
    <property type="match status" value="1"/>
</dbReference>
<proteinExistence type="predicted"/>